<sequence length="108" mass="12455">MATEYTLALDPSRASSLSAIADTLRANAGLFKKLVMSEHPDDIRYAYQPESFEITDITDSTFTFRCLVHYFEPCCDRNMHDPYTYTIRYQVRDNTLGFALDETPWVVV</sequence>
<dbReference type="PATRIC" id="fig|1073999.7.peg.2140"/>
<evidence type="ECO:0000313" key="2">
    <source>
        <dbReference type="EMBL" id="CCJ73224.1"/>
    </source>
</evidence>
<dbReference type="Proteomes" id="UP000067320">
    <property type="component" value="Chromosome"/>
</dbReference>
<dbReference type="EMBL" id="CP012264">
    <property type="protein sequence ID" value="ALB62855.1"/>
    <property type="molecule type" value="Genomic_DNA"/>
</dbReference>
<reference evidence="1 4" key="4">
    <citation type="journal article" date="2016" name="Genome Announc.">
        <title>Fully Closed Genome Sequences of Five Type Strains of the Genus Cronobacter and One Cronobacter sakazakii Strain.</title>
        <authorList>
            <person name="Moine D."/>
            <person name="Kassam M."/>
            <person name="Baert L."/>
            <person name="Tang Y."/>
            <person name="Barretto C."/>
            <person name="Ngom Bru C."/>
            <person name="Klijn A."/>
            <person name="Descombes P."/>
        </authorList>
    </citation>
    <scope>NUCLEOTIDE SEQUENCE [LARGE SCALE GENOMIC DNA]</scope>
    <source>
        <strain evidence="1 4">LMG 26250</strain>
    </source>
</reference>
<name>K8ABT0_9ENTR</name>
<reference evidence="2" key="1">
    <citation type="submission" date="2012-07" db="EMBL/GenBank/DDBJ databases">
        <authorList>
            <person name="Cummings C."/>
        </authorList>
    </citation>
    <scope>NUCLEOTIDE SEQUENCE</scope>
    <source>
        <strain evidence="2">1330</strain>
    </source>
</reference>
<dbReference type="AlphaFoldDB" id="K8ABT0"/>
<dbReference type="KEGG" id="ccon:AFK62_10215"/>
<evidence type="ECO:0000313" key="4">
    <source>
        <dbReference type="Proteomes" id="UP000067320"/>
    </source>
</evidence>
<dbReference type="eggNOG" id="ENOG50347R3">
    <property type="taxonomic scope" value="Bacteria"/>
</dbReference>
<organism evidence="2 3">
    <name type="scientific">Cronobacter condimenti 1330</name>
    <dbReference type="NCBI Taxonomy" id="1073999"/>
    <lineage>
        <taxon>Bacteria</taxon>
        <taxon>Pseudomonadati</taxon>
        <taxon>Pseudomonadota</taxon>
        <taxon>Gammaproteobacteria</taxon>
        <taxon>Enterobacterales</taxon>
        <taxon>Enterobacteriaceae</taxon>
        <taxon>Cronobacter</taxon>
    </lineage>
</organism>
<reference evidence="4" key="2">
    <citation type="submission" date="2015-07" db="EMBL/GenBank/DDBJ databases">
        <authorList>
            <person name="Moine D."/>
            <person name="Kassam M."/>
        </authorList>
    </citation>
    <scope>NUCLEOTIDE SEQUENCE [LARGE SCALE GENOMIC DNA]</scope>
    <source>
        <strain evidence="4">LMG 26250</strain>
    </source>
</reference>
<protein>
    <submittedName>
        <fullName evidence="2">Uncharacterized protein</fullName>
    </submittedName>
</protein>
<accession>K8ABT0</accession>
<dbReference type="Proteomes" id="UP000009340">
    <property type="component" value="Unassembled WGS sequence"/>
</dbReference>
<gene>
    <name evidence="1" type="ORF">AFK62_10215</name>
    <name evidence="2" type="ORF">BN137_2600</name>
</gene>
<proteinExistence type="predicted"/>
<dbReference type="OrthoDB" id="6562983at2"/>
<dbReference type="EMBL" id="CAKW01000098">
    <property type="protein sequence ID" value="CCJ73224.1"/>
    <property type="molecule type" value="Genomic_DNA"/>
</dbReference>
<reference evidence="4" key="3">
    <citation type="submission" date="2015-09" db="EMBL/GenBank/DDBJ databases">
        <title>Cronobacter genome sequencing and assembly.</title>
        <authorList>
            <person name="Descombes P."/>
            <person name="Baert L."/>
            <person name="Ngom-Bru C."/>
            <person name="Barretto C."/>
        </authorList>
    </citation>
    <scope>NUCLEOTIDE SEQUENCE [LARGE SCALE GENOMIC DNA]</scope>
    <source>
        <strain evidence="4">LMG 26250</strain>
    </source>
</reference>
<dbReference type="RefSeq" id="WP_007675409.1">
    <property type="nucleotide sequence ID" value="NZ_CAKW01000098.1"/>
</dbReference>
<keyword evidence="4" id="KW-1185">Reference proteome</keyword>
<evidence type="ECO:0000313" key="3">
    <source>
        <dbReference type="Proteomes" id="UP000009340"/>
    </source>
</evidence>
<evidence type="ECO:0000313" key="1">
    <source>
        <dbReference type="EMBL" id="ALB62855.1"/>
    </source>
</evidence>
<dbReference type="STRING" id="1073999.AFK62_10215"/>